<accession>A0A8S9RA89</accession>
<dbReference type="AlphaFoldDB" id="A0A8S9RA89"/>
<dbReference type="Gene3D" id="1.20.120.20">
    <property type="entry name" value="Apolipoprotein"/>
    <property type="match status" value="1"/>
</dbReference>
<evidence type="ECO:0000313" key="2">
    <source>
        <dbReference type="EMBL" id="KAF3569723.1"/>
    </source>
</evidence>
<organism evidence="2 3">
    <name type="scientific">Brassica cretica</name>
    <name type="common">Mustard</name>
    <dbReference type="NCBI Taxonomy" id="69181"/>
    <lineage>
        <taxon>Eukaryota</taxon>
        <taxon>Viridiplantae</taxon>
        <taxon>Streptophyta</taxon>
        <taxon>Embryophyta</taxon>
        <taxon>Tracheophyta</taxon>
        <taxon>Spermatophyta</taxon>
        <taxon>Magnoliopsida</taxon>
        <taxon>eudicotyledons</taxon>
        <taxon>Gunneridae</taxon>
        <taxon>Pentapetalae</taxon>
        <taxon>rosids</taxon>
        <taxon>malvids</taxon>
        <taxon>Brassicales</taxon>
        <taxon>Brassicaceae</taxon>
        <taxon>Brassiceae</taxon>
        <taxon>Brassica</taxon>
    </lineage>
</organism>
<evidence type="ECO:0000256" key="1">
    <source>
        <dbReference type="SAM" id="MobiDB-lite"/>
    </source>
</evidence>
<feature type="region of interest" description="Disordered" evidence="1">
    <location>
        <begin position="123"/>
        <end position="159"/>
    </location>
</feature>
<evidence type="ECO:0000313" key="3">
    <source>
        <dbReference type="Proteomes" id="UP000712600"/>
    </source>
</evidence>
<name>A0A8S9RA89_BRACR</name>
<protein>
    <submittedName>
        <fullName evidence="2">Uncharacterized protein</fullName>
    </submittedName>
</protein>
<reference evidence="2" key="1">
    <citation type="submission" date="2019-12" db="EMBL/GenBank/DDBJ databases">
        <title>Genome sequencing and annotation of Brassica cretica.</title>
        <authorList>
            <person name="Studholme D.J."/>
            <person name="Sarris P."/>
        </authorList>
    </citation>
    <scope>NUCLEOTIDE SEQUENCE</scope>
    <source>
        <strain evidence="2">PFS-109/04</strain>
        <tissue evidence="2">Leaf</tissue>
    </source>
</reference>
<feature type="compositionally biased region" description="Basic residues" evidence="1">
    <location>
        <begin position="131"/>
        <end position="144"/>
    </location>
</feature>
<dbReference type="Proteomes" id="UP000712600">
    <property type="component" value="Unassembled WGS sequence"/>
</dbReference>
<dbReference type="SUPFAM" id="SSF47162">
    <property type="entry name" value="Apolipoprotein"/>
    <property type="match status" value="1"/>
</dbReference>
<proteinExistence type="predicted"/>
<sequence>MSAPAANDVVSFKDRATADQAKPHNDLLVIELTIQDIDVARVFLAKHSLKERSKVNERANPAQKPLAGELNRHAGQLTGELNHHVGQLAGELNRRVVILARRLNRHAGQLAGELNRRVVALARRAQPSRQSARRRAQPSRRTARRRDEPTCGYTRPASSTVTPLAGELNRGVVVLAGELDLIPACPTYFDSRIFRIAVISDLRDHILPVSF</sequence>
<gene>
    <name evidence="2" type="ORF">F2Q69_00059649</name>
</gene>
<dbReference type="EMBL" id="QGKX02000095">
    <property type="protein sequence ID" value="KAF3569723.1"/>
    <property type="molecule type" value="Genomic_DNA"/>
</dbReference>
<comment type="caution">
    <text evidence="2">The sequence shown here is derived from an EMBL/GenBank/DDBJ whole genome shotgun (WGS) entry which is preliminary data.</text>
</comment>